<dbReference type="OrthoDB" id="3729737at2"/>
<sequence length="111" mass="11948">MPTELVLLSDVEPTSEVMVRAASVDHPLGSFLEYRDGQIRQFVDADGNALLQIYRTRPVSVPREAAAAVQDPPQSFALWTDLAVPYGAPETARALADSIAEAVGGVVRERA</sequence>
<protein>
    <submittedName>
        <fullName evidence="1">Uncharacterized protein</fullName>
    </submittedName>
</protein>
<dbReference type="Proteomes" id="UP000029833">
    <property type="component" value="Unassembled WGS sequence"/>
</dbReference>
<name>A0A0A0B7E9_9CELL</name>
<accession>A0A0A0B7E9</accession>
<dbReference type="AlphaFoldDB" id="A0A0A0B7E9"/>
<reference evidence="1 2" key="1">
    <citation type="submission" date="2013-10" db="EMBL/GenBank/DDBJ databases">
        <authorList>
            <person name="Wang G."/>
            <person name="Zhuang W."/>
        </authorList>
    </citation>
    <scope>NUCLEOTIDE SEQUENCE [LARGE SCALE GENOMIC DNA]</scope>
    <source>
        <strain evidence="1 2">DSM 20118</strain>
    </source>
</reference>
<evidence type="ECO:0000313" key="2">
    <source>
        <dbReference type="Proteomes" id="UP000029833"/>
    </source>
</evidence>
<dbReference type="EMBL" id="AXNT01000128">
    <property type="protein sequence ID" value="KGM01166.1"/>
    <property type="molecule type" value="Genomic_DNA"/>
</dbReference>
<dbReference type="STRING" id="1408250.Q760_03480"/>
<organism evidence="1 2">
    <name type="scientific">Cellulomonas cellasea DSM 20118</name>
    <dbReference type="NCBI Taxonomy" id="1408250"/>
    <lineage>
        <taxon>Bacteria</taxon>
        <taxon>Bacillati</taxon>
        <taxon>Actinomycetota</taxon>
        <taxon>Actinomycetes</taxon>
        <taxon>Micrococcales</taxon>
        <taxon>Cellulomonadaceae</taxon>
        <taxon>Cellulomonas</taxon>
    </lineage>
</organism>
<keyword evidence="2" id="KW-1185">Reference proteome</keyword>
<gene>
    <name evidence="1" type="ORF">Q760_03480</name>
</gene>
<proteinExistence type="predicted"/>
<comment type="caution">
    <text evidence="1">The sequence shown here is derived from an EMBL/GenBank/DDBJ whole genome shotgun (WGS) entry which is preliminary data.</text>
</comment>
<dbReference type="RefSeq" id="WP_034633393.1">
    <property type="nucleotide sequence ID" value="NZ_AXNT01000128.1"/>
</dbReference>
<evidence type="ECO:0000313" key="1">
    <source>
        <dbReference type="EMBL" id="KGM01166.1"/>
    </source>
</evidence>